<keyword evidence="5" id="KW-0811">Translocation</keyword>
<organism evidence="10 11">
    <name type="scientific">Paralvinella palmiformis</name>
    <dbReference type="NCBI Taxonomy" id="53620"/>
    <lineage>
        <taxon>Eukaryota</taxon>
        <taxon>Metazoa</taxon>
        <taxon>Spiralia</taxon>
        <taxon>Lophotrochozoa</taxon>
        <taxon>Annelida</taxon>
        <taxon>Polychaeta</taxon>
        <taxon>Sedentaria</taxon>
        <taxon>Canalipalpata</taxon>
        <taxon>Terebellida</taxon>
        <taxon>Terebelliformia</taxon>
        <taxon>Alvinellidae</taxon>
        <taxon>Paralvinella</taxon>
    </lineage>
</organism>
<keyword evidence="7" id="KW-1015">Disulfide bond</keyword>
<keyword evidence="6" id="KW-0496">Mitochondrion</keyword>
<evidence type="ECO:0000256" key="1">
    <source>
        <dbReference type="ARBA" id="ARBA00004173"/>
    </source>
</evidence>
<evidence type="ECO:0000256" key="4">
    <source>
        <dbReference type="ARBA" id="ARBA00023002"/>
    </source>
</evidence>
<comment type="subcellular location">
    <subcellularLocation>
        <location evidence="1">Mitochondrion</location>
    </subcellularLocation>
</comment>
<dbReference type="EMBL" id="JAODUP010000338">
    <property type="protein sequence ID" value="KAK2152176.1"/>
    <property type="molecule type" value="Genomic_DNA"/>
</dbReference>
<dbReference type="Proteomes" id="UP001208570">
    <property type="component" value="Unassembled WGS sequence"/>
</dbReference>
<gene>
    <name evidence="10" type="ORF">LSH36_338g07018</name>
</gene>
<keyword evidence="11" id="KW-1185">Reference proteome</keyword>
<accession>A0AAD9JFS0</accession>
<feature type="compositionally biased region" description="Polar residues" evidence="9">
    <location>
        <begin position="179"/>
        <end position="193"/>
    </location>
</feature>
<dbReference type="InterPro" id="IPR039289">
    <property type="entry name" value="CHCHD4"/>
</dbReference>
<dbReference type="GO" id="GO:0015035">
    <property type="term" value="F:protein-disulfide reductase activity"/>
    <property type="evidence" value="ECO:0007669"/>
    <property type="project" value="InterPro"/>
</dbReference>
<evidence type="ECO:0000313" key="11">
    <source>
        <dbReference type="Proteomes" id="UP001208570"/>
    </source>
</evidence>
<evidence type="ECO:0000256" key="3">
    <source>
        <dbReference type="ARBA" id="ARBA00022927"/>
    </source>
</evidence>
<evidence type="ECO:0000256" key="9">
    <source>
        <dbReference type="SAM" id="MobiDB-lite"/>
    </source>
</evidence>
<dbReference type="Gene3D" id="1.10.287.2900">
    <property type="match status" value="1"/>
</dbReference>
<reference evidence="10" key="1">
    <citation type="journal article" date="2023" name="Mol. Biol. Evol.">
        <title>Third-Generation Sequencing Reveals the Adaptive Role of the Epigenome in Three Deep-Sea Polychaetes.</title>
        <authorList>
            <person name="Perez M."/>
            <person name="Aroh O."/>
            <person name="Sun Y."/>
            <person name="Lan Y."/>
            <person name="Juniper S.K."/>
            <person name="Young C.R."/>
            <person name="Angers B."/>
            <person name="Qian P.Y."/>
        </authorList>
    </citation>
    <scope>NUCLEOTIDE SEQUENCE</scope>
    <source>
        <strain evidence="10">P08H-3</strain>
    </source>
</reference>
<evidence type="ECO:0000313" key="10">
    <source>
        <dbReference type="EMBL" id="KAK2152176.1"/>
    </source>
</evidence>
<feature type="region of interest" description="Disordered" evidence="9">
    <location>
        <begin position="173"/>
        <end position="193"/>
    </location>
</feature>
<evidence type="ECO:0000256" key="2">
    <source>
        <dbReference type="ARBA" id="ARBA00022448"/>
    </source>
</evidence>
<protein>
    <submittedName>
        <fullName evidence="10">Uncharacterized protein</fullName>
    </submittedName>
</protein>
<dbReference type="GO" id="GO:0005758">
    <property type="term" value="C:mitochondrial intermembrane space"/>
    <property type="evidence" value="ECO:0007669"/>
    <property type="project" value="TreeGrafter"/>
</dbReference>
<dbReference type="GO" id="GO:0045041">
    <property type="term" value="P:protein import into mitochondrial intermembrane space"/>
    <property type="evidence" value="ECO:0007669"/>
    <property type="project" value="InterPro"/>
</dbReference>
<dbReference type="AlphaFoldDB" id="A0AAD9JFS0"/>
<evidence type="ECO:0000256" key="7">
    <source>
        <dbReference type="ARBA" id="ARBA00023157"/>
    </source>
</evidence>
<sequence>MTASHVLANLLDPQHRGNDLYVEEADKAMEQYMLVSELMNSVSPIAWWHSQSERLTHRLLMLIDQLLSDTSSIPGGKDRIVFLTKEEAVPPSSKAKASQFDENQYFLPNGEINWNCPCHGNMIYGPCALEYREFLTSCVFPKDEASDAMCRAKHMSLEKCVALYPTVFPELQPERLTKDSSPTTDSSGQQKTT</sequence>
<dbReference type="PANTHER" id="PTHR21622:SF0">
    <property type="entry name" value="COILED-COIL-HELIX-COILED-COIL-HELIX DOMAIN CONTAINING 4"/>
    <property type="match status" value="1"/>
</dbReference>
<comment type="caution">
    <text evidence="10">The sequence shown here is derived from an EMBL/GenBank/DDBJ whole genome shotgun (WGS) entry which is preliminary data.</text>
</comment>
<keyword evidence="2" id="KW-0813">Transport</keyword>
<dbReference type="PANTHER" id="PTHR21622">
    <property type="entry name" value="COILED-COIL-HELIX-COILED-COIL-HELIX DOMAIN CONTAINING 4"/>
    <property type="match status" value="1"/>
</dbReference>
<evidence type="ECO:0000256" key="5">
    <source>
        <dbReference type="ARBA" id="ARBA00023010"/>
    </source>
</evidence>
<keyword evidence="3" id="KW-0653">Protein transport</keyword>
<evidence type="ECO:0000256" key="8">
    <source>
        <dbReference type="ARBA" id="ARBA00023284"/>
    </source>
</evidence>
<evidence type="ECO:0000256" key="6">
    <source>
        <dbReference type="ARBA" id="ARBA00023128"/>
    </source>
</evidence>
<keyword evidence="8" id="KW-0676">Redox-active center</keyword>
<proteinExistence type="predicted"/>
<keyword evidence="4" id="KW-0560">Oxidoreductase</keyword>
<name>A0AAD9JFS0_9ANNE</name>